<accession>A0A1I6YT32</accession>
<gene>
    <name evidence="3" type="ORF">SAMN05660657_01433</name>
</gene>
<evidence type="ECO:0000313" key="3">
    <source>
        <dbReference type="EMBL" id="SFT53569.1"/>
    </source>
</evidence>
<evidence type="ECO:0000259" key="2">
    <source>
        <dbReference type="Pfam" id="PF00535"/>
    </source>
</evidence>
<dbReference type="Proteomes" id="UP000199546">
    <property type="component" value="Unassembled WGS sequence"/>
</dbReference>
<proteinExistence type="predicted"/>
<dbReference type="EMBL" id="FPBA01000003">
    <property type="protein sequence ID" value="SFT53569.1"/>
    <property type="molecule type" value="Genomic_DNA"/>
</dbReference>
<keyword evidence="3" id="KW-0808">Transferase</keyword>
<dbReference type="GO" id="GO:0016740">
    <property type="term" value="F:transferase activity"/>
    <property type="evidence" value="ECO:0007669"/>
    <property type="project" value="UniProtKB-KW"/>
</dbReference>
<dbReference type="PANTHER" id="PTHR43685">
    <property type="entry name" value="GLYCOSYLTRANSFERASE"/>
    <property type="match status" value="1"/>
</dbReference>
<name>A0A1I6YT32_9ACTN</name>
<feature type="compositionally biased region" description="Basic and acidic residues" evidence="1">
    <location>
        <begin position="207"/>
        <end position="221"/>
    </location>
</feature>
<dbReference type="InterPro" id="IPR050834">
    <property type="entry name" value="Glycosyltransf_2"/>
</dbReference>
<reference evidence="4" key="1">
    <citation type="submission" date="2016-10" db="EMBL/GenBank/DDBJ databases">
        <authorList>
            <person name="Varghese N."/>
            <person name="Submissions S."/>
        </authorList>
    </citation>
    <scope>NUCLEOTIDE SEQUENCE [LARGE SCALE GENOMIC DNA]</scope>
    <source>
        <strain evidence="4">DSM 46136</strain>
    </source>
</reference>
<feature type="compositionally biased region" description="Low complexity" evidence="1">
    <location>
        <begin position="226"/>
        <end position="236"/>
    </location>
</feature>
<evidence type="ECO:0000313" key="4">
    <source>
        <dbReference type="Proteomes" id="UP000199546"/>
    </source>
</evidence>
<feature type="region of interest" description="Disordered" evidence="1">
    <location>
        <begin position="201"/>
        <end position="236"/>
    </location>
</feature>
<dbReference type="Pfam" id="PF00535">
    <property type="entry name" value="Glycos_transf_2"/>
    <property type="match status" value="1"/>
</dbReference>
<dbReference type="InterPro" id="IPR029044">
    <property type="entry name" value="Nucleotide-diphossugar_trans"/>
</dbReference>
<feature type="region of interest" description="Disordered" evidence="1">
    <location>
        <begin position="487"/>
        <end position="509"/>
    </location>
</feature>
<keyword evidence="4" id="KW-1185">Reference proteome</keyword>
<feature type="domain" description="Glycosyltransferase 2-like" evidence="2">
    <location>
        <begin position="167"/>
        <end position="286"/>
    </location>
</feature>
<organism evidence="3 4">
    <name type="scientific">Geodermatophilus amargosae</name>
    <dbReference type="NCBI Taxonomy" id="1296565"/>
    <lineage>
        <taxon>Bacteria</taxon>
        <taxon>Bacillati</taxon>
        <taxon>Actinomycetota</taxon>
        <taxon>Actinomycetes</taxon>
        <taxon>Geodermatophilales</taxon>
        <taxon>Geodermatophilaceae</taxon>
        <taxon>Geodermatophilus</taxon>
    </lineage>
</organism>
<evidence type="ECO:0000256" key="1">
    <source>
        <dbReference type="SAM" id="MobiDB-lite"/>
    </source>
</evidence>
<sequence>MLVIPASPAPVDGHPEPEADRVLRLVAVTDRLRPSVHRLRGGPGRRLADAARLVSVLRSLDPDVLLAEGATAAAVAVGAGTITGHRVVVVRDADDPALPARLSRRAAAVLTSSPLAGSDDDSDRLRIPRGDTGPQVHEVAHRLAGVLAEVVGRPGAGIDPATAPPMSVVVPVYREGALVDDLVQALLPQLREDDELVVVDDGSPDDTGERAEQAAARDPRVRAVRRPQNAGAGAARNAGVAVSRHAHIAFTDAGCHWGVGYLDGMRTPFAEALPPDLVAGAYRVSRRSVFEAASAVGCYPDVAEVRRAGPVTTAWSVLFGRRFDPTRPAGRSVAVRRSALEAVGGWPEHIRVHEDLDLSRSIAERGLRCVLTTDADLVWDQAGVRGTARMYVRYGRGDAEAADRQALARDLGRAVAYLVGIVGLGAGGPRMRAALAVGGVAYVWVPLARARHEERPLVTAVLAPAVIVAKDLAKVWGVLSVLTERASRRARARRRTHPGGLAGRTGPTP</sequence>
<dbReference type="STRING" id="1296565.SAMN05660657_01433"/>
<dbReference type="InterPro" id="IPR001173">
    <property type="entry name" value="Glyco_trans_2-like"/>
</dbReference>
<dbReference type="Gene3D" id="3.90.550.10">
    <property type="entry name" value="Spore Coat Polysaccharide Biosynthesis Protein SpsA, Chain A"/>
    <property type="match status" value="1"/>
</dbReference>
<feature type="compositionally biased region" description="Basic residues" evidence="1">
    <location>
        <begin position="488"/>
        <end position="497"/>
    </location>
</feature>
<dbReference type="PANTHER" id="PTHR43685:SF2">
    <property type="entry name" value="GLYCOSYLTRANSFERASE 2-LIKE DOMAIN-CONTAINING PROTEIN"/>
    <property type="match status" value="1"/>
</dbReference>
<protein>
    <submittedName>
        <fullName evidence="3">Glycosyl transferase family 2</fullName>
    </submittedName>
</protein>
<dbReference type="SUPFAM" id="SSF53448">
    <property type="entry name" value="Nucleotide-diphospho-sugar transferases"/>
    <property type="match status" value="1"/>
</dbReference>
<dbReference type="AlphaFoldDB" id="A0A1I6YT32"/>